<protein>
    <recommendedName>
        <fullName evidence="1">N-acetyltransferase domain-containing protein</fullName>
    </recommendedName>
</protein>
<feature type="domain" description="N-acetyltransferase" evidence="1">
    <location>
        <begin position="3"/>
        <end position="232"/>
    </location>
</feature>
<dbReference type="PROSITE" id="PS51186">
    <property type="entry name" value="GNAT"/>
    <property type="match status" value="1"/>
</dbReference>
<comment type="caution">
    <text evidence="2">The sequence shown here is derived from an EMBL/GenBank/DDBJ whole genome shotgun (WGS) entry which is preliminary data.</text>
</comment>
<accession>A0ABR4KC74</accession>
<sequence>MPSTIRPARPSDIPQIRLINTHYILNTALTFVQHPPVAATYLAKYEDLTSRGLPYLVAVDGNTKSADGGDDGDDSNDGDLVLGYAYLSPFRRTMLSYASTVELTLYIRSGYQSKRLGSRLLDAVLDAARTARHLGWEVMEETDTEGVHLQQGRSPEGKKQGQVVAVDPEDGGAGARISNIIAIMAVDPEGPEQGEALRRWYVARGFVEKGRMEKIGFKRGHWVDTVYLQFML</sequence>
<evidence type="ECO:0000313" key="2">
    <source>
        <dbReference type="EMBL" id="KAL2849894.1"/>
    </source>
</evidence>
<dbReference type="InterPro" id="IPR016181">
    <property type="entry name" value="Acyl_CoA_acyltransferase"/>
</dbReference>
<reference evidence="2 3" key="1">
    <citation type="submission" date="2024-07" db="EMBL/GenBank/DDBJ databases">
        <title>Section-level genome sequencing and comparative genomics of Aspergillus sections Usti and Cavernicolus.</title>
        <authorList>
            <consortium name="Lawrence Berkeley National Laboratory"/>
            <person name="Nybo J.L."/>
            <person name="Vesth T.C."/>
            <person name="Theobald S."/>
            <person name="Frisvad J.C."/>
            <person name="Larsen T.O."/>
            <person name="Kjaerboelling I."/>
            <person name="Rothschild-Mancinelli K."/>
            <person name="Lyhne E.K."/>
            <person name="Kogle M.E."/>
            <person name="Barry K."/>
            <person name="Clum A."/>
            <person name="Na H."/>
            <person name="Ledsgaard L."/>
            <person name="Lin J."/>
            <person name="Lipzen A."/>
            <person name="Kuo A."/>
            <person name="Riley R."/>
            <person name="Mondo S."/>
            <person name="Labutti K."/>
            <person name="Haridas S."/>
            <person name="Pangalinan J."/>
            <person name="Salamov A.A."/>
            <person name="Simmons B.A."/>
            <person name="Magnuson J.K."/>
            <person name="Chen J."/>
            <person name="Drula E."/>
            <person name="Henrissat B."/>
            <person name="Wiebenga A."/>
            <person name="Lubbers R.J."/>
            <person name="Gomes A.C."/>
            <person name="Makela M.R."/>
            <person name="Stajich J."/>
            <person name="Grigoriev I.V."/>
            <person name="Mortensen U.H."/>
            <person name="De Vries R.P."/>
            <person name="Baker S.E."/>
            <person name="Andersen M.R."/>
        </authorList>
    </citation>
    <scope>NUCLEOTIDE SEQUENCE [LARGE SCALE GENOMIC DNA]</scope>
    <source>
        <strain evidence="2 3">CBS 123904</strain>
    </source>
</reference>
<dbReference type="Pfam" id="PF00583">
    <property type="entry name" value="Acetyltransf_1"/>
    <property type="match status" value="1"/>
</dbReference>
<organism evidence="2 3">
    <name type="scientific">Aspergillus pseudoustus</name>
    <dbReference type="NCBI Taxonomy" id="1810923"/>
    <lineage>
        <taxon>Eukaryota</taxon>
        <taxon>Fungi</taxon>
        <taxon>Dikarya</taxon>
        <taxon>Ascomycota</taxon>
        <taxon>Pezizomycotina</taxon>
        <taxon>Eurotiomycetes</taxon>
        <taxon>Eurotiomycetidae</taxon>
        <taxon>Eurotiales</taxon>
        <taxon>Aspergillaceae</taxon>
        <taxon>Aspergillus</taxon>
        <taxon>Aspergillus subgen. Nidulantes</taxon>
    </lineage>
</organism>
<evidence type="ECO:0000259" key="1">
    <source>
        <dbReference type="PROSITE" id="PS51186"/>
    </source>
</evidence>
<proteinExistence type="predicted"/>
<dbReference type="SUPFAM" id="SSF55729">
    <property type="entry name" value="Acyl-CoA N-acyltransferases (Nat)"/>
    <property type="match status" value="1"/>
</dbReference>
<name>A0ABR4KC74_9EURO</name>
<gene>
    <name evidence="2" type="ORF">BJY01DRAFT_138631</name>
</gene>
<dbReference type="EMBL" id="JBFXLU010000040">
    <property type="protein sequence ID" value="KAL2849894.1"/>
    <property type="molecule type" value="Genomic_DNA"/>
</dbReference>
<dbReference type="Proteomes" id="UP001610446">
    <property type="component" value="Unassembled WGS sequence"/>
</dbReference>
<evidence type="ECO:0000313" key="3">
    <source>
        <dbReference type="Proteomes" id="UP001610446"/>
    </source>
</evidence>
<dbReference type="Gene3D" id="3.40.630.30">
    <property type="match status" value="1"/>
</dbReference>
<keyword evidence="3" id="KW-1185">Reference proteome</keyword>
<dbReference type="CDD" id="cd04301">
    <property type="entry name" value="NAT_SF"/>
    <property type="match status" value="1"/>
</dbReference>
<dbReference type="InterPro" id="IPR000182">
    <property type="entry name" value="GNAT_dom"/>
</dbReference>